<evidence type="ECO:0000256" key="5">
    <source>
        <dbReference type="ARBA" id="ARBA00022692"/>
    </source>
</evidence>
<keyword evidence="7 10" id="KW-0472">Membrane</keyword>
<organism evidence="13 14">
    <name type="scientific">Roseateles aquatilis</name>
    <dbReference type="NCBI Taxonomy" id="431061"/>
    <lineage>
        <taxon>Bacteria</taxon>
        <taxon>Pseudomonadati</taxon>
        <taxon>Pseudomonadota</taxon>
        <taxon>Betaproteobacteria</taxon>
        <taxon>Burkholderiales</taxon>
        <taxon>Sphaerotilaceae</taxon>
        <taxon>Roseateles</taxon>
    </lineage>
</organism>
<proteinExistence type="inferred from homology"/>
<keyword evidence="14" id="KW-1185">Reference proteome</keyword>
<dbReference type="EC" id="2.1.1.-" evidence="9"/>
<dbReference type="Gene3D" id="1.20.120.1220">
    <property type="match status" value="1"/>
</dbReference>
<evidence type="ECO:0000256" key="1">
    <source>
        <dbReference type="ARBA" id="ARBA00004429"/>
    </source>
</evidence>
<evidence type="ECO:0000259" key="11">
    <source>
        <dbReference type="Pfam" id="PF01478"/>
    </source>
</evidence>
<evidence type="ECO:0000256" key="9">
    <source>
        <dbReference type="RuleBase" id="RU003794"/>
    </source>
</evidence>
<feature type="transmembrane region" description="Helical" evidence="10">
    <location>
        <begin position="185"/>
        <end position="201"/>
    </location>
</feature>
<dbReference type="GO" id="GO:0004190">
    <property type="term" value="F:aspartic-type endopeptidase activity"/>
    <property type="evidence" value="ECO:0007669"/>
    <property type="project" value="UniProtKB-EC"/>
</dbReference>
<feature type="domain" description="Prepilin peptidase A24 N-terminal" evidence="12">
    <location>
        <begin position="17"/>
        <end position="148"/>
    </location>
</feature>
<dbReference type="InterPro" id="IPR010627">
    <property type="entry name" value="Prepilin_pept_A24_N"/>
</dbReference>
<dbReference type="InterPro" id="IPR000045">
    <property type="entry name" value="Prepilin_IV_endopep_pep"/>
</dbReference>
<feature type="domain" description="Prepilin type IV endopeptidase peptidase" evidence="11">
    <location>
        <begin position="161"/>
        <end position="269"/>
    </location>
</feature>
<dbReference type="EMBL" id="NIOF01000020">
    <property type="protein sequence ID" value="OWQ83622.1"/>
    <property type="molecule type" value="Genomic_DNA"/>
</dbReference>
<keyword evidence="6 10" id="KW-1133">Transmembrane helix</keyword>
<keyword evidence="5 9" id="KW-0812">Transmembrane</keyword>
<feature type="transmembrane region" description="Helical" evidence="10">
    <location>
        <begin position="155"/>
        <end position="173"/>
    </location>
</feature>
<comment type="function">
    <text evidence="9">Plays an essential role in type IV pili and type II pseudopili formation by proteolytically removing the leader sequence from substrate proteins and subsequently monomethylating the alpha-amino group of the newly exposed N-terminal phenylalanine.</text>
</comment>
<comment type="subcellular location">
    <subcellularLocation>
        <location evidence="1">Cell inner membrane</location>
        <topology evidence="1">Multi-pass membrane protein</topology>
    </subcellularLocation>
    <subcellularLocation>
        <location evidence="9">Cell membrane</location>
        <topology evidence="9">Multi-pass membrane protein</topology>
    </subcellularLocation>
</comment>
<evidence type="ECO:0000313" key="14">
    <source>
        <dbReference type="Proteomes" id="UP000197468"/>
    </source>
</evidence>
<comment type="similarity">
    <text evidence="2 8">Belongs to the peptidase A24 family.</text>
</comment>
<keyword evidence="9" id="KW-0808">Transferase</keyword>
<dbReference type="PRINTS" id="PR00864">
    <property type="entry name" value="PREPILNPTASE"/>
</dbReference>
<dbReference type="InterPro" id="IPR014032">
    <property type="entry name" value="Peptidase_A24A_bac"/>
</dbReference>
<keyword evidence="3" id="KW-1003">Cell membrane</keyword>
<dbReference type="EC" id="3.4.23.43" evidence="9"/>
<dbReference type="PANTHER" id="PTHR30487">
    <property type="entry name" value="TYPE 4 PREPILIN-LIKE PROTEINS LEADER PEPTIDE-PROCESSING ENZYME"/>
    <property type="match status" value="1"/>
</dbReference>
<feature type="transmembrane region" description="Helical" evidence="10">
    <location>
        <begin position="207"/>
        <end position="228"/>
    </location>
</feature>
<dbReference type="GO" id="GO:0032259">
    <property type="term" value="P:methylation"/>
    <property type="evidence" value="ECO:0007669"/>
    <property type="project" value="UniProtKB-KW"/>
</dbReference>
<sequence length="313" mass="33665">MDPDLQQTLLSPWFLGLIGLCVGSFLNVVIYRLPVMMQRQWLSDCAEQLSIEDDLRQHATLDEAQARSLSTSAVPLREAVDRLPALTLVRPASRCPHCGHQLRWHENLPLIGWLRLRGRCASCQAPISARYPIVELLTGALFFGIAWRVGAQPAALLYCGFAAALVALAGIDWDTTLLPDSINQPLLWAGLVAAGAGWIPVALQDALIGAVAGYLSLWSIYWVFKLATGKEGMGYGDFKLLAALGAWLGWQMVLPVALSASLLGAVVGIALKLRGALREGRYVPFGPFLAGGGLATLLIGPAQVAVWLGLQAH</sequence>
<dbReference type="RefSeq" id="WP_088388384.1">
    <property type="nucleotide sequence ID" value="NZ_NIOF01000020.1"/>
</dbReference>
<evidence type="ECO:0000256" key="4">
    <source>
        <dbReference type="ARBA" id="ARBA00022519"/>
    </source>
</evidence>
<dbReference type="Proteomes" id="UP000197468">
    <property type="component" value="Unassembled WGS sequence"/>
</dbReference>
<dbReference type="Pfam" id="PF01478">
    <property type="entry name" value="Peptidase_A24"/>
    <property type="match status" value="1"/>
</dbReference>
<dbReference type="OrthoDB" id="9789291at2"/>
<evidence type="ECO:0000256" key="6">
    <source>
        <dbReference type="ARBA" id="ARBA00022989"/>
    </source>
</evidence>
<keyword evidence="9" id="KW-0645">Protease</keyword>
<reference evidence="13 14" key="1">
    <citation type="journal article" date="2008" name="Int. J. Syst. Evol. Microbiol.">
        <title>Description of Roseateles aquatilis sp. nov. and Roseateles terrae sp. nov., in the class Betaproteobacteria, and emended description of the genus Roseateles.</title>
        <authorList>
            <person name="Gomila M."/>
            <person name="Bowien B."/>
            <person name="Falsen E."/>
            <person name="Moore E.R."/>
            <person name="Lalucat J."/>
        </authorList>
    </citation>
    <scope>NUCLEOTIDE SEQUENCE [LARGE SCALE GENOMIC DNA]</scope>
    <source>
        <strain evidence="13 14">CCUG 48205</strain>
    </source>
</reference>
<name>A0A246ITS3_9BURK</name>
<evidence type="ECO:0000256" key="7">
    <source>
        <dbReference type="ARBA" id="ARBA00023136"/>
    </source>
</evidence>
<keyword evidence="9" id="KW-0378">Hydrolase</keyword>
<keyword evidence="9" id="KW-0489">Methyltransferase</keyword>
<evidence type="ECO:0000256" key="10">
    <source>
        <dbReference type="SAM" id="Phobius"/>
    </source>
</evidence>
<protein>
    <recommendedName>
        <fullName evidence="9">Prepilin leader peptidase/N-methyltransferase</fullName>
        <ecNumber evidence="9">2.1.1.-</ecNumber>
        <ecNumber evidence="9">3.4.23.43</ecNumber>
    </recommendedName>
</protein>
<dbReference type="GO" id="GO:0006465">
    <property type="term" value="P:signal peptide processing"/>
    <property type="evidence" value="ECO:0007669"/>
    <property type="project" value="TreeGrafter"/>
</dbReference>
<evidence type="ECO:0000313" key="13">
    <source>
        <dbReference type="EMBL" id="OWQ83622.1"/>
    </source>
</evidence>
<feature type="transmembrane region" description="Helical" evidence="10">
    <location>
        <begin position="240"/>
        <end position="268"/>
    </location>
</feature>
<dbReference type="PANTHER" id="PTHR30487:SF0">
    <property type="entry name" value="PREPILIN LEADER PEPTIDASE_N-METHYLTRANSFERASE-RELATED"/>
    <property type="match status" value="1"/>
</dbReference>
<dbReference type="InterPro" id="IPR050882">
    <property type="entry name" value="Prepilin_peptidase/N-MTase"/>
</dbReference>
<comment type="caution">
    <text evidence="13">The sequence shown here is derived from an EMBL/GenBank/DDBJ whole genome shotgun (WGS) entry which is preliminary data.</text>
</comment>
<evidence type="ECO:0000256" key="2">
    <source>
        <dbReference type="ARBA" id="ARBA00005801"/>
    </source>
</evidence>
<dbReference type="GO" id="GO:0005886">
    <property type="term" value="C:plasma membrane"/>
    <property type="evidence" value="ECO:0007669"/>
    <property type="project" value="UniProtKB-SubCell"/>
</dbReference>
<dbReference type="AlphaFoldDB" id="A0A246ITS3"/>
<dbReference type="Pfam" id="PF06750">
    <property type="entry name" value="A24_N_bact"/>
    <property type="match status" value="1"/>
</dbReference>
<evidence type="ECO:0000256" key="3">
    <source>
        <dbReference type="ARBA" id="ARBA00022475"/>
    </source>
</evidence>
<dbReference type="GO" id="GO:0008168">
    <property type="term" value="F:methyltransferase activity"/>
    <property type="evidence" value="ECO:0007669"/>
    <property type="project" value="UniProtKB-KW"/>
</dbReference>
<gene>
    <name evidence="13" type="ORF">CDN99_25975</name>
</gene>
<keyword evidence="9" id="KW-0511">Multifunctional enzyme</keyword>
<evidence type="ECO:0000259" key="12">
    <source>
        <dbReference type="Pfam" id="PF06750"/>
    </source>
</evidence>
<accession>A0A246ITS3</accession>
<evidence type="ECO:0000256" key="8">
    <source>
        <dbReference type="RuleBase" id="RU003793"/>
    </source>
</evidence>
<keyword evidence="4" id="KW-0997">Cell inner membrane</keyword>
<feature type="transmembrane region" description="Helical" evidence="10">
    <location>
        <begin position="12"/>
        <end position="33"/>
    </location>
</feature>
<comment type="catalytic activity">
    <reaction evidence="9">
        <text>Typically cleaves a -Gly-|-Phe- bond to release an N-terminal, basic peptide of 5-8 residues from type IV prepilin, and then N-methylates the new N-terminal amino group, the methyl donor being S-adenosyl-L-methionine.</text>
        <dbReference type="EC" id="3.4.23.43"/>
    </reaction>
</comment>
<feature type="transmembrane region" description="Helical" evidence="10">
    <location>
        <begin position="288"/>
        <end position="310"/>
    </location>
</feature>